<evidence type="ECO:0000313" key="2">
    <source>
        <dbReference type="Proteomes" id="UP000007151"/>
    </source>
</evidence>
<feature type="non-terminal residue" evidence="1">
    <location>
        <position position="1"/>
    </location>
</feature>
<gene>
    <name evidence="1" type="ORF">KGM_206218B</name>
</gene>
<organism evidence="1 2">
    <name type="scientific">Danaus plexippus plexippus</name>
    <dbReference type="NCBI Taxonomy" id="278856"/>
    <lineage>
        <taxon>Eukaryota</taxon>
        <taxon>Metazoa</taxon>
        <taxon>Ecdysozoa</taxon>
        <taxon>Arthropoda</taxon>
        <taxon>Hexapoda</taxon>
        <taxon>Insecta</taxon>
        <taxon>Pterygota</taxon>
        <taxon>Neoptera</taxon>
        <taxon>Endopterygota</taxon>
        <taxon>Lepidoptera</taxon>
        <taxon>Glossata</taxon>
        <taxon>Ditrysia</taxon>
        <taxon>Papilionoidea</taxon>
        <taxon>Nymphalidae</taxon>
        <taxon>Danainae</taxon>
        <taxon>Danaini</taxon>
        <taxon>Danaina</taxon>
        <taxon>Danaus</taxon>
        <taxon>Danaus</taxon>
    </lineage>
</organism>
<dbReference type="STRING" id="278856.A0A212F4C2"/>
<sequence length="78" mass="8874">NLSRRTSYVAANNKLHLRLPEPEYSNYIIMRTINDATTLALEEKRIFDEMKRVTKENEVTPGDDPGLGMIRVLLGGAR</sequence>
<dbReference type="Proteomes" id="UP000007151">
    <property type="component" value="Unassembled WGS sequence"/>
</dbReference>
<keyword evidence="2" id="KW-1185">Reference proteome</keyword>
<name>A0A212F4C2_DANPL</name>
<dbReference type="EMBL" id="AGBW02010396">
    <property type="protein sequence ID" value="OWR48580.1"/>
    <property type="molecule type" value="Genomic_DNA"/>
</dbReference>
<comment type="caution">
    <text evidence="1">The sequence shown here is derived from an EMBL/GenBank/DDBJ whole genome shotgun (WGS) entry which is preliminary data.</text>
</comment>
<proteinExistence type="predicted"/>
<accession>A0A212F4C2</accession>
<dbReference type="KEGG" id="dpl:KGM_206218B"/>
<protein>
    <submittedName>
        <fullName evidence="1">Uncharacterized protein</fullName>
    </submittedName>
</protein>
<dbReference type="eggNOG" id="KOG2806">
    <property type="taxonomic scope" value="Eukaryota"/>
</dbReference>
<dbReference type="AlphaFoldDB" id="A0A212F4C2"/>
<reference evidence="1 2" key="1">
    <citation type="journal article" date="2011" name="Cell">
        <title>The monarch butterfly genome yields insights into long-distance migration.</title>
        <authorList>
            <person name="Zhan S."/>
            <person name="Merlin C."/>
            <person name="Boore J.L."/>
            <person name="Reppert S.M."/>
        </authorList>
    </citation>
    <scope>NUCLEOTIDE SEQUENCE [LARGE SCALE GENOMIC DNA]</scope>
    <source>
        <strain evidence="1">F-2</strain>
    </source>
</reference>
<evidence type="ECO:0000313" key="1">
    <source>
        <dbReference type="EMBL" id="OWR48580.1"/>
    </source>
</evidence>
<dbReference type="InParanoid" id="A0A212F4C2"/>